<keyword evidence="9 12" id="KW-0472">Membrane</keyword>
<dbReference type="InterPro" id="IPR051045">
    <property type="entry name" value="TonB-dependent_transducer"/>
</dbReference>
<dbReference type="Pfam" id="PF03544">
    <property type="entry name" value="TonB_C"/>
    <property type="match status" value="1"/>
</dbReference>
<dbReference type="PANTHER" id="PTHR33446:SF11">
    <property type="entry name" value="TONB3"/>
    <property type="match status" value="1"/>
</dbReference>
<dbReference type="SUPFAM" id="SSF74653">
    <property type="entry name" value="TolA/TonB C-terminal domain"/>
    <property type="match status" value="1"/>
</dbReference>
<comment type="similarity">
    <text evidence="2">Belongs to the TonB family.</text>
</comment>
<dbReference type="InterPro" id="IPR037682">
    <property type="entry name" value="TonB_C"/>
</dbReference>
<feature type="domain" description="TonB C-terminal" evidence="13">
    <location>
        <begin position="195"/>
        <end position="294"/>
    </location>
</feature>
<feature type="region of interest" description="Disordered" evidence="11">
    <location>
        <begin position="49"/>
        <end position="149"/>
    </location>
</feature>
<gene>
    <name evidence="14" type="ORF">Ga0074115_1103</name>
    <name evidence="15" type="ORF">Ga0076813_14973</name>
</gene>
<dbReference type="GO" id="GO:0098797">
    <property type="term" value="C:plasma membrane protein complex"/>
    <property type="evidence" value="ECO:0007669"/>
    <property type="project" value="TreeGrafter"/>
</dbReference>
<keyword evidence="5" id="KW-0997">Cell inner membrane</keyword>
<evidence type="ECO:0000256" key="1">
    <source>
        <dbReference type="ARBA" id="ARBA00004383"/>
    </source>
</evidence>
<evidence type="ECO:0000256" key="8">
    <source>
        <dbReference type="ARBA" id="ARBA00022989"/>
    </source>
</evidence>
<feature type="transmembrane region" description="Helical" evidence="12">
    <location>
        <begin position="12"/>
        <end position="35"/>
    </location>
</feature>
<evidence type="ECO:0000256" key="12">
    <source>
        <dbReference type="SAM" id="Phobius"/>
    </source>
</evidence>
<dbReference type="Proteomes" id="UP000051634">
    <property type="component" value="Unassembled WGS sequence"/>
</dbReference>
<keyword evidence="6 12" id="KW-0812">Transmembrane</keyword>
<evidence type="ECO:0000256" key="11">
    <source>
        <dbReference type="SAM" id="MobiDB-lite"/>
    </source>
</evidence>
<dbReference type="EMBL" id="LDXT01000087">
    <property type="protein sequence ID" value="KRT54791.1"/>
    <property type="molecule type" value="Genomic_DNA"/>
</dbReference>
<keyword evidence="8 12" id="KW-1133">Transmembrane helix</keyword>
<dbReference type="PATRIC" id="fig|54398.3.peg.1533"/>
<evidence type="ECO:0000259" key="13">
    <source>
        <dbReference type="PROSITE" id="PS52015"/>
    </source>
</evidence>
<evidence type="ECO:0000313" key="16">
    <source>
        <dbReference type="Proteomes" id="UP000051276"/>
    </source>
</evidence>
<evidence type="ECO:0000256" key="5">
    <source>
        <dbReference type="ARBA" id="ARBA00022519"/>
    </source>
</evidence>
<dbReference type="GO" id="GO:0055085">
    <property type="term" value="P:transmembrane transport"/>
    <property type="evidence" value="ECO:0007669"/>
    <property type="project" value="InterPro"/>
</dbReference>
<dbReference type="STRING" id="54398.Ga0074115_1103"/>
<evidence type="ECO:0000313" key="14">
    <source>
        <dbReference type="EMBL" id="KRT54791.1"/>
    </source>
</evidence>
<dbReference type="EMBL" id="LMXI01000197">
    <property type="protein sequence ID" value="KRT59152.1"/>
    <property type="molecule type" value="Genomic_DNA"/>
</dbReference>
<dbReference type="InterPro" id="IPR006260">
    <property type="entry name" value="TonB/TolA_C"/>
</dbReference>
<evidence type="ECO:0000256" key="4">
    <source>
        <dbReference type="ARBA" id="ARBA00022475"/>
    </source>
</evidence>
<dbReference type="Gene3D" id="3.30.1150.10">
    <property type="match status" value="1"/>
</dbReference>
<proteinExistence type="inferred from homology"/>
<comment type="caution">
    <text evidence="14">The sequence shown here is derived from an EMBL/GenBank/DDBJ whole genome shotgun (WGS) entry which is preliminary data.</text>
</comment>
<evidence type="ECO:0000256" key="9">
    <source>
        <dbReference type="ARBA" id="ARBA00023136"/>
    </source>
</evidence>
<keyword evidence="10" id="KW-0175">Coiled coil</keyword>
<dbReference type="GO" id="GO:0015031">
    <property type="term" value="P:protein transport"/>
    <property type="evidence" value="ECO:0007669"/>
    <property type="project" value="UniProtKB-KW"/>
</dbReference>
<protein>
    <submittedName>
        <fullName evidence="15">Protein TonB</fullName>
    </submittedName>
    <submittedName>
        <fullName evidence="14">TonB family C-terminal domain</fullName>
    </submittedName>
</protein>
<keyword evidence="4" id="KW-1003">Cell membrane</keyword>
<sequence length="294" mass="32821">MHSAVLQPHTDRLGITLFVAACLHAFIILGIQFNFQDYKKPDHRQQSLEVTVIRPNLDKQPPEEEKPDFLAPVSQAGGGETDLPKRPSVESAESPIPTSKPSPTRSSVMAPPPAPPQPAKQQVIAAPKAERKLQVEQPTPKPTPRPTAAQLLSSKTLEIARLTAELEEKTQAYAKRTKRRAISASTKEYKYAAYLDAWRRKVERIGNLNYPDAAKRQQLYGNLVLHVAVRADGTIEKVRVLHSSGHKILDDAAIRIVRLAAPYSPFPSNIREEIDVLDITRTWQFLRSNRLGTE</sequence>
<comment type="subcellular location">
    <subcellularLocation>
        <location evidence="1">Cell inner membrane</location>
        <topology evidence="1">Single-pass membrane protein</topology>
        <orientation evidence="1">Periplasmic side</orientation>
    </subcellularLocation>
</comment>
<accession>A0A0T5YW18</accession>
<evidence type="ECO:0000256" key="3">
    <source>
        <dbReference type="ARBA" id="ARBA00022448"/>
    </source>
</evidence>
<evidence type="ECO:0000256" key="6">
    <source>
        <dbReference type="ARBA" id="ARBA00022692"/>
    </source>
</evidence>
<dbReference type="GO" id="GO:0031992">
    <property type="term" value="F:energy transducer activity"/>
    <property type="evidence" value="ECO:0007669"/>
    <property type="project" value="TreeGrafter"/>
</dbReference>
<evidence type="ECO:0000256" key="2">
    <source>
        <dbReference type="ARBA" id="ARBA00006555"/>
    </source>
</evidence>
<dbReference type="RefSeq" id="WP_057956545.1">
    <property type="nucleotide sequence ID" value="NZ_KQ556937.1"/>
</dbReference>
<keyword evidence="17" id="KW-1185">Reference proteome</keyword>
<dbReference type="OrthoDB" id="9803361at2"/>
<organism evidence="14 17">
    <name type="scientific">endosymbiont of Ridgeia piscesae</name>
    <dbReference type="NCBI Taxonomy" id="54398"/>
    <lineage>
        <taxon>Bacteria</taxon>
        <taxon>Pseudomonadati</taxon>
        <taxon>Pseudomonadota</taxon>
        <taxon>Gammaproteobacteria</taxon>
        <taxon>sulfur-oxidizing symbionts</taxon>
    </lineage>
</organism>
<keyword evidence="3" id="KW-0813">Transport</keyword>
<dbReference type="Proteomes" id="UP000051276">
    <property type="component" value="Unassembled WGS sequence"/>
</dbReference>
<reference evidence="16 17" key="1">
    <citation type="submission" date="2015-11" db="EMBL/GenBank/DDBJ databases">
        <title>The genome of Candidatus Endoriftia persephone in Ridgeia piscesae and population structure of the North Eastern Pacific vestimentiferan symbionts.</title>
        <authorList>
            <person name="Perez M."/>
            <person name="Juniper K.S."/>
        </authorList>
    </citation>
    <scope>NUCLEOTIDE SEQUENCE [LARGE SCALE GENOMIC DNA]</scope>
    <source>
        <strain evidence="15">Ind10</strain>
        <strain evidence="14">Ind11</strain>
    </source>
</reference>
<dbReference type="NCBIfam" id="TIGR01352">
    <property type="entry name" value="tonB_Cterm"/>
    <property type="match status" value="1"/>
</dbReference>
<dbReference type="AlphaFoldDB" id="A0A0T5YW18"/>
<evidence type="ECO:0000256" key="7">
    <source>
        <dbReference type="ARBA" id="ARBA00022927"/>
    </source>
</evidence>
<name>A0A0T5YW18_9GAMM</name>
<evidence type="ECO:0000256" key="10">
    <source>
        <dbReference type="SAM" id="Coils"/>
    </source>
</evidence>
<feature type="compositionally biased region" description="Basic and acidic residues" evidence="11">
    <location>
        <begin position="56"/>
        <end position="68"/>
    </location>
</feature>
<feature type="compositionally biased region" description="Polar residues" evidence="11">
    <location>
        <begin position="96"/>
        <end position="107"/>
    </location>
</feature>
<dbReference type="PANTHER" id="PTHR33446">
    <property type="entry name" value="PROTEIN TONB-RELATED"/>
    <property type="match status" value="1"/>
</dbReference>
<dbReference type="PROSITE" id="PS52015">
    <property type="entry name" value="TONB_CTD"/>
    <property type="match status" value="1"/>
</dbReference>
<evidence type="ECO:0000313" key="17">
    <source>
        <dbReference type="Proteomes" id="UP000051634"/>
    </source>
</evidence>
<keyword evidence="7" id="KW-0653">Protein transport</keyword>
<evidence type="ECO:0000313" key="15">
    <source>
        <dbReference type="EMBL" id="KRT59152.1"/>
    </source>
</evidence>
<feature type="coiled-coil region" evidence="10">
    <location>
        <begin position="152"/>
        <end position="179"/>
    </location>
</feature>